<evidence type="ECO:0000256" key="6">
    <source>
        <dbReference type="ARBA" id="ARBA00023242"/>
    </source>
</evidence>
<dbReference type="GO" id="GO:0003677">
    <property type="term" value="F:DNA binding"/>
    <property type="evidence" value="ECO:0007669"/>
    <property type="project" value="UniProtKB-KW"/>
</dbReference>
<dbReference type="InterPro" id="IPR051615">
    <property type="entry name" value="Transcr_Regulatory_Elem"/>
</dbReference>
<dbReference type="OrthoDB" id="4522507at2759"/>
<sequence length="777" mass="88617">MQESILSQPGEGLEVDFDNVDHALAIHLLQIHWNNIDIPSLVTYLPTFIGGLISGENVYMNKILLNAVFFSSSLYSDRTIRRSDSASRHSVGAFFNRIFQGLLSRPDVQPSIASVMGIVICAGSLLSRGYGYHAVELRKKAWHMLATLEIQKFNSEGVESSNPLALAYEVEKEVCIRVRLGIFALDTLLMLYLGEPIACHLPTLPMGKMRDDFEEEQDWTLYVDPTGNSGFTKLCPQRARTITTYEAQIATYEVFAKIIHTFFLDKSVKTDEEIQDMWRTKRQFEGELYSMRLKYKSCQEPLFSLDRPSAPHIVALVVWNYAAEILLQIPFLEQARFENVGRGKYVGTQRLCRSKAFEICGLMSEYKKWYSLRWVSLMTSFSIYLAYMASSESLFGVPDPILLCKLERMVDQLERGSNPGLRAMMMKPGWQPPHSETAVKDYLHDASIKVYRDWSLGKPNDIWAPYVPRDDHNIGHRDKYLNFGTESEMTTVAYFVNTWCPDDMPGSPAWLRDAMRLIMTKPLICQALKLVSGLQSAGATEGSSIVTKGRVLYTNLVVSIQKRLRAEPAETSIELLIAVSLLAMLERHQSSLVTSWGLTKEHWATSLELLECRTGIFHRDGIAHELFLDMRYHSAIHFLTAQRSSFPSSFGWKNDPWKDPKQEDSLQQLIDIAFEVAGAQREDDDDEDDGPRLRAGPLQPYHDELLRWKLRFAPDFPFSIEYRAPPTFIPNLIFRDWNIEGTAIVERDPILYPNPSLALPWLSASQHNLAKAFRHEV</sequence>
<accession>A0A9W9S4M2</accession>
<comment type="caution">
    <text evidence="7">The sequence shown here is derived from an EMBL/GenBank/DDBJ whole genome shotgun (WGS) entry which is preliminary data.</text>
</comment>
<keyword evidence="1" id="KW-0479">Metal-binding</keyword>
<keyword evidence="5" id="KW-0804">Transcription</keyword>
<evidence type="ECO:0000256" key="4">
    <source>
        <dbReference type="ARBA" id="ARBA00023125"/>
    </source>
</evidence>
<evidence type="ECO:0000256" key="5">
    <source>
        <dbReference type="ARBA" id="ARBA00023163"/>
    </source>
</evidence>
<dbReference type="PANTHER" id="PTHR31313:SF86">
    <property type="entry name" value="ZN(2)-C6 FUNGAL-TYPE DOMAIN-CONTAINING PROTEIN"/>
    <property type="match status" value="1"/>
</dbReference>
<evidence type="ECO:0000256" key="2">
    <source>
        <dbReference type="ARBA" id="ARBA00022833"/>
    </source>
</evidence>
<keyword evidence="8" id="KW-1185">Reference proteome</keyword>
<dbReference type="GeneID" id="81439149"/>
<dbReference type="PANTHER" id="PTHR31313">
    <property type="entry name" value="TY1 ENHANCER ACTIVATOR"/>
    <property type="match status" value="1"/>
</dbReference>
<proteinExistence type="predicted"/>
<name>A0A9W9S4M2_9EURO</name>
<organism evidence="7 8">
    <name type="scientific">Penicillium cataractarum</name>
    <dbReference type="NCBI Taxonomy" id="2100454"/>
    <lineage>
        <taxon>Eukaryota</taxon>
        <taxon>Fungi</taxon>
        <taxon>Dikarya</taxon>
        <taxon>Ascomycota</taxon>
        <taxon>Pezizomycotina</taxon>
        <taxon>Eurotiomycetes</taxon>
        <taxon>Eurotiomycetidae</taxon>
        <taxon>Eurotiales</taxon>
        <taxon>Aspergillaceae</taxon>
        <taxon>Penicillium</taxon>
    </lineage>
</organism>
<gene>
    <name evidence="7" type="ORF">N7496_007041</name>
</gene>
<dbReference type="Proteomes" id="UP001147782">
    <property type="component" value="Unassembled WGS sequence"/>
</dbReference>
<dbReference type="RefSeq" id="XP_056555383.1">
    <property type="nucleotide sequence ID" value="XM_056699970.1"/>
</dbReference>
<dbReference type="EMBL" id="JAPZBS010000005">
    <property type="protein sequence ID" value="KAJ5370949.1"/>
    <property type="molecule type" value="Genomic_DNA"/>
</dbReference>
<keyword evidence="4" id="KW-0238">DNA-binding</keyword>
<reference evidence="7" key="2">
    <citation type="journal article" date="2023" name="IMA Fungus">
        <title>Comparative genomic study of the Penicillium genus elucidates a diverse pangenome and 15 lateral gene transfer events.</title>
        <authorList>
            <person name="Petersen C."/>
            <person name="Sorensen T."/>
            <person name="Nielsen M.R."/>
            <person name="Sondergaard T.E."/>
            <person name="Sorensen J.L."/>
            <person name="Fitzpatrick D.A."/>
            <person name="Frisvad J.C."/>
            <person name="Nielsen K.L."/>
        </authorList>
    </citation>
    <scope>NUCLEOTIDE SEQUENCE</scope>
    <source>
        <strain evidence="7">IBT 29864</strain>
    </source>
</reference>
<protein>
    <recommendedName>
        <fullName evidence="9">Transcription factor domain-containing protein</fullName>
    </recommendedName>
</protein>
<reference evidence="7" key="1">
    <citation type="submission" date="2022-11" db="EMBL/GenBank/DDBJ databases">
        <authorList>
            <person name="Petersen C."/>
        </authorList>
    </citation>
    <scope>NUCLEOTIDE SEQUENCE</scope>
    <source>
        <strain evidence="7">IBT 29864</strain>
    </source>
</reference>
<dbReference type="AlphaFoldDB" id="A0A9W9S4M2"/>
<evidence type="ECO:0000313" key="8">
    <source>
        <dbReference type="Proteomes" id="UP001147782"/>
    </source>
</evidence>
<keyword evidence="6" id="KW-0539">Nucleus</keyword>
<evidence type="ECO:0008006" key="9">
    <source>
        <dbReference type="Google" id="ProtNLM"/>
    </source>
</evidence>
<dbReference type="CDD" id="cd12148">
    <property type="entry name" value="fungal_TF_MHR"/>
    <property type="match status" value="1"/>
</dbReference>
<evidence type="ECO:0000313" key="7">
    <source>
        <dbReference type="EMBL" id="KAJ5370949.1"/>
    </source>
</evidence>
<keyword evidence="3" id="KW-0805">Transcription regulation</keyword>
<evidence type="ECO:0000256" key="1">
    <source>
        <dbReference type="ARBA" id="ARBA00022723"/>
    </source>
</evidence>
<evidence type="ECO:0000256" key="3">
    <source>
        <dbReference type="ARBA" id="ARBA00023015"/>
    </source>
</evidence>
<keyword evidence="2" id="KW-0862">Zinc</keyword>
<dbReference type="GO" id="GO:0046872">
    <property type="term" value="F:metal ion binding"/>
    <property type="evidence" value="ECO:0007669"/>
    <property type="project" value="UniProtKB-KW"/>
</dbReference>